<accession>A0A2I2FVW3</accession>
<keyword evidence="2" id="KW-1185">Reference proteome</keyword>
<dbReference type="AlphaFoldDB" id="A0A2I2FVW3"/>
<organism evidence="1 2">
    <name type="scientific">Aspergillus steynii IBT 23096</name>
    <dbReference type="NCBI Taxonomy" id="1392250"/>
    <lineage>
        <taxon>Eukaryota</taxon>
        <taxon>Fungi</taxon>
        <taxon>Dikarya</taxon>
        <taxon>Ascomycota</taxon>
        <taxon>Pezizomycotina</taxon>
        <taxon>Eurotiomycetes</taxon>
        <taxon>Eurotiomycetidae</taxon>
        <taxon>Eurotiales</taxon>
        <taxon>Aspergillaceae</taxon>
        <taxon>Aspergillus</taxon>
        <taxon>Aspergillus subgen. Circumdati</taxon>
    </lineage>
</organism>
<evidence type="ECO:0000313" key="2">
    <source>
        <dbReference type="Proteomes" id="UP000234275"/>
    </source>
</evidence>
<gene>
    <name evidence="1" type="ORF">P170DRAFT_440003</name>
</gene>
<reference evidence="1 2" key="1">
    <citation type="submission" date="2016-12" db="EMBL/GenBank/DDBJ databases">
        <title>The genomes of Aspergillus section Nigri reveals drivers in fungal speciation.</title>
        <authorList>
            <consortium name="DOE Joint Genome Institute"/>
            <person name="Vesth T.C."/>
            <person name="Nybo J."/>
            <person name="Theobald S."/>
            <person name="Brandl J."/>
            <person name="Frisvad J.C."/>
            <person name="Nielsen K.F."/>
            <person name="Lyhne E.K."/>
            <person name="Kogle M.E."/>
            <person name="Kuo A."/>
            <person name="Riley R."/>
            <person name="Clum A."/>
            <person name="Nolan M."/>
            <person name="Lipzen A."/>
            <person name="Salamov A."/>
            <person name="Henrissat B."/>
            <person name="Wiebenga A."/>
            <person name="De Vries R.P."/>
            <person name="Grigoriev I.V."/>
            <person name="Mortensen U.H."/>
            <person name="Andersen M.R."/>
            <person name="Baker S.E."/>
        </authorList>
    </citation>
    <scope>NUCLEOTIDE SEQUENCE [LARGE SCALE GENOMIC DNA]</scope>
    <source>
        <strain evidence="1 2">IBT 23096</strain>
    </source>
</reference>
<protein>
    <submittedName>
        <fullName evidence="1">Uncharacterized protein</fullName>
    </submittedName>
</protein>
<comment type="caution">
    <text evidence="1">The sequence shown here is derived from an EMBL/GenBank/DDBJ whole genome shotgun (WGS) entry which is preliminary data.</text>
</comment>
<dbReference type="VEuPathDB" id="FungiDB:P170DRAFT_440003"/>
<dbReference type="GeneID" id="36557668"/>
<dbReference type="RefSeq" id="XP_024700057.1">
    <property type="nucleotide sequence ID" value="XM_024849969.1"/>
</dbReference>
<dbReference type="EMBL" id="MSFO01000008">
    <property type="protein sequence ID" value="PLB44755.1"/>
    <property type="molecule type" value="Genomic_DNA"/>
</dbReference>
<evidence type="ECO:0000313" key="1">
    <source>
        <dbReference type="EMBL" id="PLB44755.1"/>
    </source>
</evidence>
<sequence length="55" mass="5975">MRAYSGCGTSIVSTVACKAPSADRIQKKRGRSTWNSDSYSELGPVFYQGDSQPTQ</sequence>
<dbReference type="PROSITE" id="PS51257">
    <property type="entry name" value="PROKAR_LIPOPROTEIN"/>
    <property type="match status" value="1"/>
</dbReference>
<proteinExistence type="predicted"/>
<dbReference type="Proteomes" id="UP000234275">
    <property type="component" value="Unassembled WGS sequence"/>
</dbReference>
<name>A0A2I2FVW3_9EURO</name>